<comment type="caution">
    <text evidence="1">The sequence shown here is derived from an EMBL/GenBank/DDBJ whole genome shotgun (WGS) entry which is preliminary data.</text>
</comment>
<organism evidence="1 2">
    <name type="scientific">Mitsuokella multacida DSM 20544</name>
    <dbReference type="NCBI Taxonomy" id="500635"/>
    <lineage>
        <taxon>Bacteria</taxon>
        <taxon>Bacillati</taxon>
        <taxon>Bacillota</taxon>
        <taxon>Negativicutes</taxon>
        <taxon>Selenomonadales</taxon>
        <taxon>Selenomonadaceae</taxon>
        <taxon>Mitsuokella</taxon>
    </lineage>
</organism>
<dbReference type="PATRIC" id="fig|500635.8.peg.1306"/>
<dbReference type="HOGENOM" id="CLU_3202105_0_0_9"/>
<dbReference type="AlphaFoldDB" id="C9KN95"/>
<protein>
    <submittedName>
        <fullName evidence="1">Uncharacterized protein</fullName>
    </submittedName>
</protein>
<keyword evidence="2" id="KW-1185">Reference proteome</keyword>
<gene>
    <name evidence="1" type="ORF">MITSMUL_04584</name>
</gene>
<evidence type="ECO:0000313" key="1">
    <source>
        <dbReference type="EMBL" id="EEX68520.1"/>
    </source>
</evidence>
<sequence length="45" mass="5292">MINPSHEFMVPVNLYLYVWCLRNAMTAQTGMRDPRCAHAKPRLCR</sequence>
<accession>C9KN95</accession>
<proteinExistence type="predicted"/>
<dbReference type="EMBL" id="ABWK02000017">
    <property type="protein sequence ID" value="EEX68520.1"/>
    <property type="molecule type" value="Genomic_DNA"/>
</dbReference>
<dbReference type="Proteomes" id="UP000003671">
    <property type="component" value="Unassembled WGS sequence"/>
</dbReference>
<name>C9KN95_9FIRM</name>
<reference evidence="1" key="1">
    <citation type="submission" date="2009-09" db="EMBL/GenBank/DDBJ databases">
        <authorList>
            <person name="Weinstock G."/>
            <person name="Sodergren E."/>
            <person name="Clifton S."/>
            <person name="Fulton L."/>
            <person name="Fulton B."/>
            <person name="Courtney L."/>
            <person name="Fronick C."/>
            <person name="Harrison M."/>
            <person name="Strong C."/>
            <person name="Farmer C."/>
            <person name="Delahaunty K."/>
            <person name="Markovic C."/>
            <person name="Hall O."/>
            <person name="Minx P."/>
            <person name="Tomlinson C."/>
            <person name="Mitreva M."/>
            <person name="Nelson J."/>
            <person name="Hou S."/>
            <person name="Wollam A."/>
            <person name="Pepin K.H."/>
            <person name="Johnson M."/>
            <person name="Bhonagiri V."/>
            <person name="Nash W.E."/>
            <person name="Warren W."/>
            <person name="Chinwalla A."/>
            <person name="Mardis E.R."/>
            <person name="Wilson R.K."/>
        </authorList>
    </citation>
    <scope>NUCLEOTIDE SEQUENCE [LARGE SCALE GENOMIC DNA]</scope>
    <source>
        <strain evidence="1">DSM 20544</strain>
    </source>
</reference>
<evidence type="ECO:0000313" key="2">
    <source>
        <dbReference type="Proteomes" id="UP000003671"/>
    </source>
</evidence>